<feature type="non-terminal residue" evidence="1">
    <location>
        <position position="1"/>
    </location>
</feature>
<feature type="non-terminal residue" evidence="1">
    <location>
        <position position="260"/>
    </location>
</feature>
<sequence length="260" mass="28060">IVARLIPILSANAAGNLEGSDRWLESAHRFFSAGSTHATSVVLHEASELKALVTDSRDVFYDVASKEKKAQLAKSRKQVHLAVSQLTRAMQSPAVTQLILYQKVGLYIDAVSEATIETIIGIRDIGVDDSQVLSKHCRDMSTLITLFQLGEYGLKPYKNLLTATSGLLGLSGASTEADTLLCSDSETETPAFGSQLPPSGNIVESSARLARVHCKLVSKLIQLADILLISRANILARRRAGLLAQFTTEELVGLIRALFS</sequence>
<keyword evidence="2" id="KW-1185">Reference proteome</keyword>
<evidence type="ECO:0000313" key="1">
    <source>
        <dbReference type="EMBL" id="KAJ2889971.1"/>
    </source>
</evidence>
<name>A0ACC1LZ25_9FUNG</name>
<dbReference type="EMBL" id="JANBVB010001570">
    <property type="protein sequence ID" value="KAJ2889971.1"/>
    <property type="molecule type" value="Genomic_DNA"/>
</dbReference>
<organism evidence="1 2">
    <name type="scientific">Coemansia aciculifera</name>
    <dbReference type="NCBI Taxonomy" id="417176"/>
    <lineage>
        <taxon>Eukaryota</taxon>
        <taxon>Fungi</taxon>
        <taxon>Fungi incertae sedis</taxon>
        <taxon>Zoopagomycota</taxon>
        <taxon>Kickxellomycotina</taxon>
        <taxon>Kickxellomycetes</taxon>
        <taxon>Kickxellales</taxon>
        <taxon>Kickxellaceae</taxon>
        <taxon>Coemansia</taxon>
    </lineage>
</organism>
<comment type="caution">
    <text evidence="1">The sequence shown here is derived from an EMBL/GenBank/DDBJ whole genome shotgun (WGS) entry which is preliminary data.</text>
</comment>
<reference evidence="1" key="1">
    <citation type="submission" date="2022-07" db="EMBL/GenBank/DDBJ databases">
        <title>Phylogenomic reconstructions and comparative analyses of Kickxellomycotina fungi.</title>
        <authorList>
            <person name="Reynolds N.K."/>
            <person name="Stajich J.E."/>
            <person name="Barry K."/>
            <person name="Grigoriev I.V."/>
            <person name="Crous P."/>
            <person name="Smith M.E."/>
        </authorList>
    </citation>
    <scope>NUCLEOTIDE SEQUENCE</scope>
    <source>
        <strain evidence="1">CBS 190363</strain>
    </source>
</reference>
<evidence type="ECO:0000313" key="2">
    <source>
        <dbReference type="Proteomes" id="UP001139981"/>
    </source>
</evidence>
<dbReference type="Proteomes" id="UP001139981">
    <property type="component" value="Unassembled WGS sequence"/>
</dbReference>
<proteinExistence type="predicted"/>
<gene>
    <name evidence="1" type="ORF">IWW38_004391</name>
</gene>
<accession>A0ACC1LZ25</accession>
<protein>
    <submittedName>
        <fullName evidence="1">Uncharacterized protein</fullName>
    </submittedName>
</protein>